<keyword evidence="4" id="KW-1185">Reference proteome</keyword>
<dbReference type="Proteomes" id="UP000240325">
    <property type="component" value="Segment"/>
</dbReference>
<evidence type="ECO:0000313" key="3">
    <source>
        <dbReference type="EMBL" id="ATZ80972.1"/>
    </source>
</evidence>
<keyword evidence="2" id="KW-1133">Transmembrane helix</keyword>
<accession>A0A2H4UVM4</accession>
<organism evidence="3">
    <name type="scientific">Bodo saltans virus</name>
    <dbReference type="NCBI Taxonomy" id="2024608"/>
    <lineage>
        <taxon>Viruses</taxon>
        <taxon>Varidnaviria</taxon>
        <taxon>Bamfordvirae</taxon>
        <taxon>Nucleocytoviricota</taxon>
        <taxon>Megaviricetes</taxon>
        <taxon>Imitervirales</taxon>
        <taxon>Mimiviridae</taxon>
        <taxon>Klosneuvirinae</taxon>
        <taxon>Theiavirus</taxon>
        <taxon>Theiavirus salishense</taxon>
    </lineage>
</organism>
<feature type="region of interest" description="Disordered" evidence="1">
    <location>
        <begin position="1"/>
        <end position="51"/>
    </location>
</feature>
<gene>
    <name evidence="3" type="ORF">BMW23_0927</name>
</gene>
<keyword evidence="2" id="KW-0472">Membrane</keyword>
<proteinExistence type="predicted"/>
<keyword evidence="2" id="KW-0812">Transmembrane</keyword>
<feature type="transmembrane region" description="Helical" evidence="2">
    <location>
        <begin position="82"/>
        <end position="103"/>
    </location>
</feature>
<evidence type="ECO:0000313" key="4">
    <source>
        <dbReference type="Proteomes" id="UP000240325"/>
    </source>
</evidence>
<evidence type="ECO:0000256" key="1">
    <source>
        <dbReference type="SAM" id="MobiDB-lite"/>
    </source>
</evidence>
<protein>
    <recommendedName>
        <fullName evidence="5">Transmembrane protein</fullName>
    </recommendedName>
</protein>
<reference evidence="3" key="1">
    <citation type="journal article" date="2017" name="Elife">
        <title>The kinetoplastid-infecting Bodo saltans virus (BsV), a window into the most abundant giant viruses in the sea.</title>
        <authorList>
            <person name="Deeg C.M."/>
            <person name="Chow C.-E.T."/>
            <person name="Suttle C.A."/>
        </authorList>
    </citation>
    <scope>NUCLEOTIDE SEQUENCE</scope>
    <source>
        <strain evidence="3">NG1</strain>
    </source>
</reference>
<evidence type="ECO:0000256" key="2">
    <source>
        <dbReference type="SAM" id="Phobius"/>
    </source>
</evidence>
<dbReference type="EMBL" id="MF782455">
    <property type="protein sequence ID" value="ATZ80972.1"/>
    <property type="molecule type" value="Genomic_DNA"/>
</dbReference>
<name>A0A2H4UVM4_9VIRU</name>
<feature type="transmembrane region" description="Helical" evidence="2">
    <location>
        <begin position="59"/>
        <end position="76"/>
    </location>
</feature>
<evidence type="ECO:0008006" key="5">
    <source>
        <dbReference type="Google" id="ProtNLM"/>
    </source>
</evidence>
<sequence>MNEQNENQTNINEQNDNQTNINEQNDNQTNTNDQNENQTNTNEQNKNKIYTNKNKKSKIIAAMLNCITIYALYLSFKYNRGIRISSFCAAYFAPVIYIAYSFAVH</sequence>